<evidence type="ECO:0000313" key="3">
    <source>
        <dbReference type="Proteomes" id="UP000612899"/>
    </source>
</evidence>
<name>A0A8J3QHB3_9ACTN</name>
<dbReference type="Proteomes" id="UP000612899">
    <property type="component" value="Unassembled WGS sequence"/>
</dbReference>
<accession>A0A8J3QHB3</accession>
<sequence length="136" mass="13925">MLPHPNPHAQHVTAPPSGRAAAAAAPAGSKSTPEVVQRLVQPPVGCAAAGLAAAARCAAGAGLVGIAFAAPLLCTHTRTLIMEVRLWVQSKARSNPYPCQRFPLSIGRAEKIQHTNAGGVGAAPAARLRQQSEAEM</sequence>
<reference evidence="2" key="1">
    <citation type="submission" date="2021-01" db="EMBL/GenBank/DDBJ databases">
        <title>Whole genome shotgun sequence of Rhizocola hellebori NBRC 109834.</title>
        <authorList>
            <person name="Komaki H."/>
            <person name="Tamura T."/>
        </authorList>
    </citation>
    <scope>NUCLEOTIDE SEQUENCE</scope>
    <source>
        <strain evidence="2">NBRC 109834</strain>
    </source>
</reference>
<comment type="caution">
    <text evidence="2">The sequence shown here is derived from an EMBL/GenBank/DDBJ whole genome shotgun (WGS) entry which is preliminary data.</text>
</comment>
<dbReference type="AlphaFoldDB" id="A0A8J3QHB3"/>
<organism evidence="2 3">
    <name type="scientific">Rhizocola hellebori</name>
    <dbReference type="NCBI Taxonomy" id="1392758"/>
    <lineage>
        <taxon>Bacteria</taxon>
        <taxon>Bacillati</taxon>
        <taxon>Actinomycetota</taxon>
        <taxon>Actinomycetes</taxon>
        <taxon>Micromonosporales</taxon>
        <taxon>Micromonosporaceae</taxon>
        <taxon>Rhizocola</taxon>
    </lineage>
</organism>
<evidence type="ECO:0000313" key="2">
    <source>
        <dbReference type="EMBL" id="GIH10037.1"/>
    </source>
</evidence>
<gene>
    <name evidence="2" type="ORF">Rhe02_81040</name>
</gene>
<dbReference type="EMBL" id="BONY01000082">
    <property type="protein sequence ID" value="GIH10037.1"/>
    <property type="molecule type" value="Genomic_DNA"/>
</dbReference>
<proteinExistence type="predicted"/>
<feature type="region of interest" description="Disordered" evidence="1">
    <location>
        <begin position="1"/>
        <end position="33"/>
    </location>
</feature>
<evidence type="ECO:0000256" key="1">
    <source>
        <dbReference type="SAM" id="MobiDB-lite"/>
    </source>
</evidence>
<protein>
    <submittedName>
        <fullName evidence="2">Uncharacterized protein</fullName>
    </submittedName>
</protein>
<keyword evidence="3" id="KW-1185">Reference proteome</keyword>
<feature type="compositionally biased region" description="Low complexity" evidence="1">
    <location>
        <begin position="14"/>
        <end position="29"/>
    </location>
</feature>